<organism evidence="10 11">
    <name type="scientific">Parasutterella muris</name>
    <dbReference type="NCBI Taxonomy" id="2565572"/>
    <lineage>
        <taxon>Bacteria</taxon>
        <taxon>Pseudomonadati</taxon>
        <taxon>Pseudomonadota</taxon>
        <taxon>Betaproteobacteria</taxon>
        <taxon>Burkholderiales</taxon>
        <taxon>Sutterellaceae</taxon>
        <taxon>Parasutterella</taxon>
    </lineage>
</organism>
<name>A0A6L6YJJ1_9BURK</name>
<dbReference type="AlphaFoldDB" id="A0A6L6YJJ1"/>
<keyword evidence="3" id="KW-0813">Transport</keyword>
<evidence type="ECO:0000256" key="6">
    <source>
        <dbReference type="ARBA" id="ARBA00022982"/>
    </source>
</evidence>
<keyword evidence="4" id="KW-0349">Heme</keyword>
<dbReference type="RefSeq" id="WP_160336319.1">
    <property type="nucleotide sequence ID" value="NZ_CALPCR010000003.1"/>
</dbReference>
<accession>A0A6L6YJJ1</accession>
<dbReference type="EMBL" id="WSRP01000056">
    <property type="protein sequence ID" value="MVX57905.1"/>
    <property type="molecule type" value="Genomic_DNA"/>
</dbReference>
<feature type="chain" id="PRO_5026664426" evidence="8">
    <location>
        <begin position="25"/>
        <end position="114"/>
    </location>
</feature>
<dbReference type="SUPFAM" id="SSF48695">
    <property type="entry name" value="Multiheme cytochromes"/>
    <property type="match status" value="1"/>
</dbReference>
<evidence type="ECO:0000256" key="8">
    <source>
        <dbReference type="SAM" id="SignalP"/>
    </source>
</evidence>
<evidence type="ECO:0000256" key="7">
    <source>
        <dbReference type="ARBA" id="ARBA00023004"/>
    </source>
</evidence>
<evidence type="ECO:0000256" key="5">
    <source>
        <dbReference type="ARBA" id="ARBA00022723"/>
    </source>
</evidence>
<dbReference type="InterPro" id="IPR012286">
    <property type="entry name" value="Tetrahaem_cytochrome"/>
</dbReference>
<dbReference type="GO" id="GO:0030313">
    <property type="term" value="C:cell envelope"/>
    <property type="evidence" value="ECO:0007669"/>
    <property type="project" value="UniProtKB-SubCell"/>
</dbReference>
<evidence type="ECO:0000313" key="10">
    <source>
        <dbReference type="EMBL" id="MVX57905.1"/>
    </source>
</evidence>
<dbReference type="GO" id="GO:0046872">
    <property type="term" value="F:metal ion binding"/>
    <property type="evidence" value="ECO:0007669"/>
    <property type="project" value="UniProtKB-KW"/>
</dbReference>
<evidence type="ECO:0000259" key="9">
    <source>
        <dbReference type="Pfam" id="PF14537"/>
    </source>
</evidence>
<keyword evidence="5" id="KW-0479">Metal-binding</keyword>
<dbReference type="Proteomes" id="UP000472580">
    <property type="component" value="Unassembled WGS sequence"/>
</dbReference>
<reference evidence="10 11" key="1">
    <citation type="submission" date="2019-12" db="EMBL/GenBank/DDBJ databases">
        <title>Microbes associate with the intestines of laboratory mice.</title>
        <authorList>
            <person name="Navarre W."/>
            <person name="Wong E."/>
        </authorList>
    </citation>
    <scope>NUCLEOTIDE SEQUENCE [LARGE SCALE GENOMIC DNA]</scope>
    <source>
        <strain evidence="10 11">NM82_D38</strain>
    </source>
</reference>
<dbReference type="Pfam" id="PF14537">
    <property type="entry name" value="Cytochrom_c3_2"/>
    <property type="match status" value="1"/>
</dbReference>
<evidence type="ECO:0000256" key="3">
    <source>
        <dbReference type="ARBA" id="ARBA00022448"/>
    </source>
</evidence>
<feature type="signal peptide" evidence="8">
    <location>
        <begin position="1"/>
        <end position="24"/>
    </location>
</feature>
<sequence>MRKKLLISFCVLFGALSLAAQSFAADKFGADRHTAKGVQCAACHGPDPKNPIYPEEAQCVACHDKAALAKKTQNLPQANPHAAPHNGDCTLCHMQHEPAVNYCAQCHNFKFNVK</sequence>
<comment type="subcellular location">
    <subcellularLocation>
        <location evidence="2">Cell envelope</location>
    </subcellularLocation>
</comment>
<evidence type="ECO:0000313" key="11">
    <source>
        <dbReference type="Proteomes" id="UP000472580"/>
    </source>
</evidence>
<feature type="domain" description="Tetrahaem cytochrome" evidence="9">
    <location>
        <begin position="33"/>
        <end position="108"/>
    </location>
</feature>
<evidence type="ECO:0000256" key="2">
    <source>
        <dbReference type="ARBA" id="ARBA00004196"/>
    </source>
</evidence>
<protein>
    <submittedName>
        <fullName evidence="10">Cytochrome c3</fullName>
    </submittedName>
</protein>
<comment type="caution">
    <text evidence="10">The sequence shown here is derived from an EMBL/GenBank/DDBJ whole genome shotgun (WGS) entry which is preliminary data.</text>
</comment>
<proteinExistence type="predicted"/>
<dbReference type="OrthoDB" id="9154260at2"/>
<evidence type="ECO:0000256" key="4">
    <source>
        <dbReference type="ARBA" id="ARBA00022617"/>
    </source>
</evidence>
<dbReference type="Gene3D" id="1.10.1130.10">
    <property type="entry name" value="Flavocytochrome C3, Chain A"/>
    <property type="match status" value="1"/>
</dbReference>
<keyword evidence="6" id="KW-0249">Electron transport</keyword>
<comment type="cofactor">
    <cofactor evidence="1">
        <name>heme c</name>
        <dbReference type="ChEBI" id="CHEBI:61717"/>
    </cofactor>
</comment>
<keyword evidence="8" id="KW-0732">Signal</keyword>
<keyword evidence="11" id="KW-1185">Reference proteome</keyword>
<evidence type="ECO:0000256" key="1">
    <source>
        <dbReference type="ARBA" id="ARBA00001926"/>
    </source>
</evidence>
<gene>
    <name evidence="10" type="ORF">E5987_12010</name>
</gene>
<keyword evidence="7" id="KW-0408">Iron</keyword>
<dbReference type="InterPro" id="IPR036280">
    <property type="entry name" value="Multihaem_cyt_sf"/>
</dbReference>